<accession>A0A8S1IYS7</accession>
<dbReference type="EMBL" id="CAJHUC010000460">
    <property type="protein sequence ID" value="CAD7696329.1"/>
    <property type="molecule type" value="Genomic_DNA"/>
</dbReference>
<reference evidence="1" key="1">
    <citation type="submission" date="2020-12" db="EMBL/GenBank/DDBJ databases">
        <authorList>
            <person name="Iha C."/>
        </authorList>
    </citation>
    <scope>NUCLEOTIDE SEQUENCE</scope>
</reference>
<gene>
    <name evidence="1" type="ORF">OSTQU699_LOCUS1690</name>
</gene>
<sequence>MFHRTWSVTANTTKSCPVNAKSKAISVCSAIREPMAPFDIVPCDLSLVWLSYFAVFAATVLDLPACKHVTVKYFNIIVTHVLLHTLCLPQLPFPHHACIATRKLWHAQNTSVLLRICIIYTLNKEICPCDEKDSTIRA</sequence>
<proteinExistence type="predicted"/>
<comment type="caution">
    <text evidence="1">The sequence shown here is derived from an EMBL/GenBank/DDBJ whole genome shotgun (WGS) entry which is preliminary data.</text>
</comment>
<evidence type="ECO:0000313" key="1">
    <source>
        <dbReference type="EMBL" id="CAD7696329.1"/>
    </source>
</evidence>
<organism evidence="1 2">
    <name type="scientific">Ostreobium quekettii</name>
    <dbReference type="NCBI Taxonomy" id="121088"/>
    <lineage>
        <taxon>Eukaryota</taxon>
        <taxon>Viridiplantae</taxon>
        <taxon>Chlorophyta</taxon>
        <taxon>core chlorophytes</taxon>
        <taxon>Ulvophyceae</taxon>
        <taxon>TCBD clade</taxon>
        <taxon>Bryopsidales</taxon>
        <taxon>Ostreobineae</taxon>
        <taxon>Ostreobiaceae</taxon>
        <taxon>Ostreobium</taxon>
    </lineage>
</organism>
<dbReference type="Proteomes" id="UP000708148">
    <property type="component" value="Unassembled WGS sequence"/>
</dbReference>
<protein>
    <submittedName>
        <fullName evidence="1">Uncharacterized protein</fullName>
    </submittedName>
</protein>
<evidence type="ECO:0000313" key="2">
    <source>
        <dbReference type="Proteomes" id="UP000708148"/>
    </source>
</evidence>
<name>A0A8S1IYS7_9CHLO</name>
<keyword evidence="2" id="KW-1185">Reference proteome</keyword>
<dbReference type="AlphaFoldDB" id="A0A8S1IYS7"/>